<evidence type="ECO:0000313" key="2">
    <source>
        <dbReference type="EMBL" id="KAK3396912.1"/>
    </source>
</evidence>
<proteinExistence type="predicted"/>
<reference evidence="2" key="2">
    <citation type="submission" date="2023-07" db="EMBL/GenBank/DDBJ databases">
        <authorList>
            <consortium name="Lawrence Berkeley National Laboratory"/>
            <person name="Haridas S."/>
            <person name="Hensen N."/>
            <person name="Bonometti L."/>
            <person name="Westerberg I."/>
            <person name="Brannstrom I.O."/>
            <person name="Guillou S."/>
            <person name="Cros-Aarteil S."/>
            <person name="Calhoun S."/>
            <person name="Kuo A."/>
            <person name="Mondo S."/>
            <person name="Pangilinan J."/>
            <person name="Riley R."/>
            <person name="LaButti K."/>
            <person name="Andreopoulos B."/>
            <person name="Lipzen A."/>
            <person name="Chen C."/>
            <person name="Yanf M."/>
            <person name="Daum C."/>
            <person name="Ng V."/>
            <person name="Clum A."/>
            <person name="Steindorff A."/>
            <person name="Ohm R."/>
            <person name="Martin F."/>
            <person name="Silar P."/>
            <person name="Natvig D."/>
            <person name="Lalanne C."/>
            <person name="Gautier V."/>
            <person name="Ament-velasquez S.L."/>
            <person name="Kruys A."/>
            <person name="Hutchinson M.I."/>
            <person name="Powell A.J."/>
            <person name="Barry K."/>
            <person name="Miller A.N."/>
            <person name="Grigoriev I.V."/>
            <person name="Debuchy R."/>
            <person name="Gladieux P."/>
            <person name="Thoren M.H."/>
            <person name="Johannesson H."/>
        </authorList>
    </citation>
    <scope>NUCLEOTIDE SEQUENCE</scope>
    <source>
        <strain evidence="2">FGSC 1904</strain>
    </source>
</reference>
<keyword evidence="3" id="KW-1185">Reference proteome</keyword>
<sequence length="188" mass="21047">MRWSTFAGTHPSLLLLGFVASTTAVAITGHPSSAIADSAHLAARGVDPFWDQCNSWNFNNQTCVLSGNCRKGNGRQKSSLNLNKCHFYHKVENDPWEWKIDWNEKDENRQGIDNFCDFCRSEISDVEGNPLSLWSGCYEPDGKPGAYKKKDWKKVGGWDLHMAGPAKDLGDHIKNNNGQLECFGRKGE</sequence>
<dbReference type="Proteomes" id="UP001281003">
    <property type="component" value="Unassembled WGS sequence"/>
</dbReference>
<protein>
    <submittedName>
        <fullName evidence="2">Uncharacterized protein</fullName>
    </submittedName>
</protein>
<gene>
    <name evidence="2" type="ORF">B0T20DRAFT_414775</name>
</gene>
<feature type="signal peptide" evidence="1">
    <location>
        <begin position="1"/>
        <end position="24"/>
    </location>
</feature>
<accession>A0AAE0PBH9</accession>
<dbReference type="EMBL" id="JAUTDP010000008">
    <property type="protein sequence ID" value="KAK3396912.1"/>
    <property type="molecule type" value="Genomic_DNA"/>
</dbReference>
<evidence type="ECO:0000313" key="3">
    <source>
        <dbReference type="Proteomes" id="UP001281003"/>
    </source>
</evidence>
<dbReference type="AlphaFoldDB" id="A0AAE0PBH9"/>
<keyword evidence="1" id="KW-0732">Signal</keyword>
<organism evidence="2 3">
    <name type="scientific">Sordaria brevicollis</name>
    <dbReference type="NCBI Taxonomy" id="83679"/>
    <lineage>
        <taxon>Eukaryota</taxon>
        <taxon>Fungi</taxon>
        <taxon>Dikarya</taxon>
        <taxon>Ascomycota</taxon>
        <taxon>Pezizomycotina</taxon>
        <taxon>Sordariomycetes</taxon>
        <taxon>Sordariomycetidae</taxon>
        <taxon>Sordariales</taxon>
        <taxon>Sordariaceae</taxon>
        <taxon>Sordaria</taxon>
    </lineage>
</organism>
<comment type="caution">
    <text evidence="2">The sequence shown here is derived from an EMBL/GenBank/DDBJ whole genome shotgun (WGS) entry which is preliminary data.</text>
</comment>
<evidence type="ECO:0000256" key="1">
    <source>
        <dbReference type="SAM" id="SignalP"/>
    </source>
</evidence>
<name>A0AAE0PBH9_SORBR</name>
<feature type="chain" id="PRO_5042275385" evidence="1">
    <location>
        <begin position="25"/>
        <end position="188"/>
    </location>
</feature>
<reference evidence="2" key="1">
    <citation type="journal article" date="2023" name="Mol. Phylogenet. Evol.">
        <title>Genome-scale phylogeny and comparative genomics of the fungal order Sordariales.</title>
        <authorList>
            <person name="Hensen N."/>
            <person name="Bonometti L."/>
            <person name="Westerberg I."/>
            <person name="Brannstrom I.O."/>
            <person name="Guillou S."/>
            <person name="Cros-Aarteil S."/>
            <person name="Calhoun S."/>
            <person name="Haridas S."/>
            <person name="Kuo A."/>
            <person name="Mondo S."/>
            <person name="Pangilinan J."/>
            <person name="Riley R."/>
            <person name="LaButti K."/>
            <person name="Andreopoulos B."/>
            <person name="Lipzen A."/>
            <person name="Chen C."/>
            <person name="Yan M."/>
            <person name="Daum C."/>
            <person name="Ng V."/>
            <person name="Clum A."/>
            <person name="Steindorff A."/>
            <person name="Ohm R.A."/>
            <person name="Martin F."/>
            <person name="Silar P."/>
            <person name="Natvig D.O."/>
            <person name="Lalanne C."/>
            <person name="Gautier V."/>
            <person name="Ament-Velasquez S.L."/>
            <person name="Kruys A."/>
            <person name="Hutchinson M.I."/>
            <person name="Powell A.J."/>
            <person name="Barry K."/>
            <person name="Miller A.N."/>
            <person name="Grigoriev I.V."/>
            <person name="Debuchy R."/>
            <person name="Gladieux P."/>
            <person name="Hiltunen Thoren M."/>
            <person name="Johannesson H."/>
        </authorList>
    </citation>
    <scope>NUCLEOTIDE SEQUENCE</scope>
    <source>
        <strain evidence="2">FGSC 1904</strain>
    </source>
</reference>